<feature type="transmembrane region" description="Helical" evidence="1">
    <location>
        <begin position="53"/>
        <end position="74"/>
    </location>
</feature>
<sequence length="82" mass="7941">MDRAIAWIVLALVTAVPAVLLAVTEVTSCADAAPGMGPSWCTSGPVLGVTGSWVAGTVAAAVVVVAVVQVVGAVRSVPAAEG</sequence>
<dbReference type="EMBL" id="JAUCMM010000001">
    <property type="protein sequence ID" value="MDM7886843.1"/>
    <property type="molecule type" value="Genomic_DNA"/>
</dbReference>
<dbReference type="Proteomes" id="UP001235720">
    <property type="component" value="Unassembled WGS sequence"/>
</dbReference>
<comment type="caution">
    <text evidence="2">The sequence shown here is derived from an EMBL/GenBank/DDBJ whole genome shotgun (WGS) entry which is preliminary data.</text>
</comment>
<dbReference type="RefSeq" id="WP_289468646.1">
    <property type="nucleotide sequence ID" value="NZ_JAUCMM010000001.1"/>
</dbReference>
<keyword evidence="1" id="KW-1133">Transmembrane helix</keyword>
<reference evidence="2 3" key="1">
    <citation type="submission" date="2023-06" db="EMBL/GenBank/DDBJ databases">
        <authorList>
            <person name="Feng G."/>
            <person name="Li J."/>
            <person name="Zhu H."/>
        </authorList>
    </citation>
    <scope>NUCLEOTIDE SEQUENCE [LARGE SCALE GENOMIC DNA]</scope>
    <source>
        <strain evidence="2 3">RHCJP20</strain>
    </source>
</reference>
<name>A0ABT7TB85_9MICO</name>
<keyword evidence="3" id="KW-1185">Reference proteome</keyword>
<keyword evidence="1" id="KW-0472">Membrane</keyword>
<evidence type="ECO:0000313" key="3">
    <source>
        <dbReference type="Proteomes" id="UP001235720"/>
    </source>
</evidence>
<proteinExistence type="predicted"/>
<keyword evidence="1" id="KW-0812">Transmembrane</keyword>
<protein>
    <submittedName>
        <fullName evidence="2">Uncharacterized protein</fullName>
    </submittedName>
</protein>
<accession>A0ABT7TB85</accession>
<organism evidence="2 3">
    <name type="scientific">Curtobacterium subtropicum</name>
    <dbReference type="NCBI Taxonomy" id="3055138"/>
    <lineage>
        <taxon>Bacteria</taxon>
        <taxon>Bacillati</taxon>
        <taxon>Actinomycetota</taxon>
        <taxon>Actinomycetes</taxon>
        <taxon>Micrococcales</taxon>
        <taxon>Microbacteriaceae</taxon>
        <taxon>Curtobacterium</taxon>
    </lineage>
</organism>
<evidence type="ECO:0000313" key="2">
    <source>
        <dbReference type="EMBL" id="MDM7886843.1"/>
    </source>
</evidence>
<gene>
    <name evidence="2" type="ORF">QUG98_00100</name>
</gene>
<evidence type="ECO:0000256" key="1">
    <source>
        <dbReference type="SAM" id="Phobius"/>
    </source>
</evidence>